<feature type="chain" id="PRO_5029496260" evidence="1">
    <location>
        <begin position="24"/>
        <end position="392"/>
    </location>
</feature>
<evidence type="ECO:0000313" key="2">
    <source>
        <dbReference type="EMBL" id="MTH30288.1"/>
    </source>
</evidence>
<name>A0A7K1GN92_9FLAO</name>
<keyword evidence="1" id="KW-0732">Signal</keyword>
<accession>A0A7K1GN92</accession>
<dbReference type="RefSeq" id="WP_155036274.1">
    <property type="nucleotide sequence ID" value="NZ_JBHTIG010000019.1"/>
</dbReference>
<evidence type="ECO:0000313" key="3">
    <source>
        <dbReference type="Proteomes" id="UP000488936"/>
    </source>
</evidence>
<sequence>MKKYFTLLALSLFVLVSCSKEDAADQLSSLTIALDSETVVEDYSTFTVILKELESGQIQEKQADKVGKVVFNVPKGSFSVQAEDLVDNAVTMSGQITKFTVAESQMTLSLPVDLVVSPKNTSFVLDELYFNGAKNGYSYTYYEQYFTIRNISDKALYADGLSFGVAGDFSSLEVGDAMSKYLPNEIVISQFYTIPGDGKTYKVEPNESLVIAFSAINHNEKGNQPNSLDLSGADLEIYVEGGMTVDNPAVDNVIVNHSIFQAFHWQYSGAAPMILFRLPESADKFIAQHTEKLPNPASMGTMIQDYLRLPTEYVLDAVETGMKDEFYHKVLPESVDRGTVLIDGSSFDNFNEQFVQRKPVLGGNGEETVADTNNSSADFIVNVGGQKSYPKK</sequence>
<dbReference type="PROSITE" id="PS51257">
    <property type="entry name" value="PROKAR_LIPOPROTEIN"/>
    <property type="match status" value="1"/>
</dbReference>
<dbReference type="Proteomes" id="UP000488936">
    <property type="component" value="Unassembled WGS sequence"/>
</dbReference>
<gene>
    <name evidence="2" type="ORF">GJV77_10305</name>
</gene>
<dbReference type="AlphaFoldDB" id="A0A7K1GN92"/>
<comment type="caution">
    <text evidence="2">The sequence shown here is derived from an EMBL/GenBank/DDBJ whole genome shotgun (WGS) entry which is preliminary data.</text>
</comment>
<dbReference type="OrthoDB" id="1409865at2"/>
<proteinExistence type="predicted"/>
<dbReference type="EMBL" id="WMJY01000022">
    <property type="protein sequence ID" value="MTH30288.1"/>
    <property type="molecule type" value="Genomic_DNA"/>
</dbReference>
<dbReference type="InterPro" id="IPR032627">
    <property type="entry name" value="DUF4876"/>
</dbReference>
<feature type="signal peptide" evidence="1">
    <location>
        <begin position="1"/>
        <end position="23"/>
    </location>
</feature>
<protein>
    <submittedName>
        <fullName evidence="2">DUF4876 domain-containing protein</fullName>
    </submittedName>
</protein>
<reference evidence="2 3" key="1">
    <citation type="journal article" date="2006" name="Int. J. Syst. Evol. Microbiol.">
        <title>Myroides pelagicus sp. nov., isolated from seawater in Thailand.</title>
        <authorList>
            <person name="Yoon J."/>
            <person name="Maneerat S."/>
            <person name="Kawai F."/>
            <person name="Yokota A."/>
        </authorList>
    </citation>
    <scope>NUCLEOTIDE SEQUENCE [LARGE SCALE GENOMIC DNA]</scope>
    <source>
        <strain evidence="2 3">SM1T</strain>
    </source>
</reference>
<dbReference type="Pfam" id="PF16215">
    <property type="entry name" value="DUF4876"/>
    <property type="match status" value="1"/>
</dbReference>
<evidence type="ECO:0000256" key="1">
    <source>
        <dbReference type="SAM" id="SignalP"/>
    </source>
</evidence>
<keyword evidence="3" id="KW-1185">Reference proteome</keyword>
<organism evidence="2 3">
    <name type="scientific">Myroides pelagicus</name>
    <dbReference type="NCBI Taxonomy" id="270914"/>
    <lineage>
        <taxon>Bacteria</taxon>
        <taxon>Pseudomonadati</taxon>
        <taxon>Bacteroidota</taxon>
        <taxon>Flavobacteriia</taxon>
        <taxon>Flavobacteriales</taxon>
        <taxon>Flavobacteriaceae</taxon>
        <taxon>Myroides</taxon>
    </lineage>
</organism>